<sequence length="56" mass="6200">MPDTLPGMGGSFWERRTNREPGCTCPPSRYSPTQQRPTNPDCPQHGDNPCAHSKTT</sequence>
<reference evidence="3" key="1">
    <citation type="submission" date="2018-06" db="EMBL/GenBank/DDBJ databases">
        <authorList>
            <person name="Zhirakovskaya E."/>
        </authorList>
    </citation>
    <scope>NUCLEOTIDE SEQUENCE [LARGE SCALE GENOMIC DNA]</scope>
</reference>
<organism evidence="2 3">
    <name type="scientific">Arthrobacter phage MargaretKali</name>
    <dbReference type="NCBI Taxonomy" id="2250414"/>
    <lineage>
        <taxon>Viruses</taxon>
        <taxon>Duplodnaviria</taxon>
        <taxon>Heunggongvirae</taxon>
        <taxon>Uroviricota</taxon>
        <taxon>Caudoviricetes</taxon>
        <taxon>Kumottavirus</taxon>
        <taxon>Kumottavirus margaretkali</taxon>
    </lineage>
</organism>
<evidence type="ECO:0000313" key="3">
    <source>
        <dbReference type="Proteomes" id="UP000257231"/>
    </source>
</evidence>
<dbReference type="RefSeq" id="YP_010649527.1">
    <property type="nucleotide sequence ID" value="NC_070769.1"/>
</dbReference>
<feature type="region of interest" description="Disordered" evidence="1">
    <location>
        <begin position="1"/>
        <end position="56"/>
    </location>
</feature>
<name>A0A345KN23_9CAUD</name>
<dbReference type="GeneID" id="77925075"/>
<accession>A0A345KN23</accession>
<dbReference type="Proteomes" id="UP000257231">
    <property type="component" value="Segment"/>
</dbReference>
<dbReference type="EMBL" id="MH450123">
    <property type="protein sequence ID" value="AXH44425.1"/>
    <property type="molecule type" value="Genomic_DNA"/>
</dbReference>
<gene>
    <name evidence="2" type="primary">45</name>
    <name evidence="2" type="ORF">SEA_MARGARETKALI_45</name>
</gene>
<evidence type="ECO:0000256" key="1">
    <source>
        <dbReference type="SAM" id="MobiDB-lite"/>
    </source>
</evidence>
<protein>
    <submittedName>
        <fullName evidence="2">Uncharacterized protein</fullName>
    </submittedName>
</protein>
<evidence type="ECO:0000313" key="2">
    <source>
        <dbReference type="EMBL" id="AXH44425.1"/>
    </source>
</evidence>
<keyword evidence="3" id="KW-1185">Reference proteome</keyword>
<dbReference type="KEGG" id="vg:77925075"/>
<proteinExistence type="predicted"/>